<dbReference type="InterPro" id="IPR039420">
    <property type="entry name" value="WalR-like"/>
</dbReference>
<dbReference type="PANTHER" id="PTHR43214:SF24">
    <property type="entry name" value="TRANSCRIPTIONAL REGULATORY PROTEIN NARL-RELATED"/>
    <property type="match status" value="1"/>
</dbReference>
<keyword evidence="1" id="KW-0805">Transcription regulation</keyword>
<comment type="caution">
    <text evidence="5">The sequence shown here is derived from an EMBL/GenBank/DDBJ whole genome shotgun (WGS) entry which is preliminary data.</text>
</comment>
<dbReference type="InterPro" id="IPR016032">
    <property type="entry name" value="Sig_transdc_resp-reg_C-effctor"/>
</dbReference>
<protein>
    <recommendedName>
        <fullName evidence="4">HTH luxR-type domain-containing protein</fullName>
    </recommendedName>
</protein>
<reference evidence="6" key="1">
    <citation type="journal article" date="2019" name="Int. J. Syst. Evol. Microbiol.">
        <title>The Global Catalogue of Microorganisms (GCM) 10K type strain sequencing project: providing services to taxonomists for standard genome sequencing and annotation.</title>
        <authorList>
            <consortium name="The Broad Institute Genomics Platform"/>
            <consortium name="The Broad Institute Genome Sequencing Center for Infectious Disease"/>
            <person name="Wu L."/>
            <person name="Ma J."/>
        </authorList>
    </citation>
    <scope>NUCLEOTIDE SEQUENCE [LARGE SCALE GENOMIC DNA]</scope>
    <source>
        <strain evidence="6">JCM 3272</strain>
    </source>
</reference>
<dbReference type="EMBL" id="BAAARV010000083">
    <property type="protein sequence ID" value="GAA2377811.1"/>
    <property type="molecule type" value="Genomic_DNA"/>
</dbReference>
<dbReference type="SUPFAM" id="SSF46894">
    <property type="entry name" value="C-terminal effector domain of the bipartite response regulators"/>
    <property type="match status" value="1"/>
</dbReference>
<dbReference type="CDD" id="cd06170">
    <property type="entry name" value="LuxR_C_like"/>
    <property type="match status" value="1"/>
</dbReference>
<keyword evidence="6" id="KW-1185">Reference proteome</keyword>
<evidence type="ECO:0000256" key="3">
    <source>
        <dbReference type="ARBA" id="ARBA00023163"/>
    </source>
</evidence>
<evidence type="ECO:0000256" key="2">
    <source>
        <dbReference type="ARBA" id="ARBA00023125"/>
    </source>
</evidence>
<accession>A0ABP5UFV9</accession>
<dbReference type="InterPro" id="IPR000792">
    <property type="entry name" value="Tscrpt_reg_LuxR_C"/>
</dbReference>
<keyword evidence="3" id="KW-0804">Transcription</keyword>
<name>A0ABP5UFV9_9ACTN</name>
<evidence type="ECO:0000256" key="1">
    <source>
        <dbReference type="ARBA" id="ARBA00023015"/>
    </source>
</evidence>
<sequence length="211" mass="22107">MVAPVTKVLVVSGAGHALAELVRPAADAVEVRPLLEVLGGSGGGADLIVLHTHAVVRELAALAALPPPRPPVLVVAPAIVPGDVLTALRSGARSILVDGQYTRADLLDAVAATARGHSRLSPVPLSVVVDHVQSRPAELGPGPFRQPLTQRELDIMELLAAGEPNAAIADRLALAEKTVRNRVSQIYLKLQVNNRTEAIVHWLSRTAPRSG</sequence>
<organism evidence="5 6">
    <name type="scientific">Dactylosporangium salmoneum</name>
    <dbReference type="NCBI Taxonomy" id="53361"/>
    <lineage>
        <taxon>Bacteria</taxon>
        <taxon>Bacillati</taxon>
        <taxon>Actinomycetota</taxon>
        <taxon>Actinomycetes</taxon>
        <taxon>Micromonosporales</taxon>
        <taxon>Micromonosporaceae</taxon>
        <taxon>Dactylosporangium</taxon>
    </lineage>
</organism>
<evidence type="ECO:0000259" key="4">
    <source>
        <dbReference type="PROSITE" id="PS50043"/>
    </source>
</evidence>
<dbReference type="PROSITE" id="PS50043">
    <property type="entry name" value="HTH_LUXR_2"/>
    <property type="match status" value="1"/>
</dbReference>
<dbReference type="Proteomes" id="UP001501444">
    <property type="component" value="Unassembled WGS sequence"/>
</dbReference>
<gene>
    <name evidence="5" type="ORF">GCM10010170_083310</name>
</gene>
<dbReference type="Gene3D" id="3.40.50.2300">
    <property type="match status" value="1"/>
</dbReference>
<dbReference type="PRINTS" id="PR00038">
    <property type="entry name" value="HTHLUXR"/>
</dbReference>
<dbReference type="SMART" id="SM00421">
    <property type="entry name" value="HTH_LUXR"/>
    <property type="match status" value="1"/>
</dbReference>
<proteinExistence type="predicted"/>
<dbReference type="Pfam" id="PF00196">
    <property type="entry name" value="GerE"/>
    <property type="match status" value="1"/>
</dbReference>
<dbReference type="PANTHER" id="PTHR43214">
    <property type="entry name" value="TWO-COMPONENT RESPONSE REGULATOR"/>
    <property type="match status" value="1"/>
</dbReference>
<evidence type="ECO:0000313" key="6">
    <source>
        <dbReference type="Proteomes" id="UP001501444"/>
    </source>
</evidence>
<feature type="domain" description="HTH luxR-type" evidence="4">
    <location>
        <begin position="141"/>
        <end position="206"/>
    </location>
</feature>
<evidence type="ECO:0000313" key="5">
    <source>
        <dbReference type="EMBL" id="GAA2377811.1"/>
    </source>
</evidence>
<keyword evidence="2" id="KW-0238">DNA-binding</keyword>